<dbReference type="Gene3D" id="3.40.1110.10">
    <property type="entry name" value="Calcium-transporting ATPase, cytoplasmic domain N"/>
    <property type="match status" value="1"/>
</dbReference>
<dbReference type="PRINTS" id="PR00119">
    <property type="entry name" value="CATATPASE"/>
</dbReference>
<evidence type="ECO:0000256" key="8">
    <source>
        <dbReference type="ARBA" id="ARBA00022741"/>
    </source>
</evidence>
<evidence type="ECO:0000256" key="4">
    <source>
        <dbReference type="ARBA" id="ARBA00022539"/>
    </source>
</evidence>
<evidence type="ECO:0000256" key="9">
    <source>
        <dbReference type="ARBA" id="ARBA00022840"/>
    </source>
</evidence>
<dbReference type="EC" id="7.2.2.21" evidence="13"/>
<accession>C0EHA3</accession>
<keyword evidence="3 15" id="KW-1003">Cell membrane</keyword>
<dbReference type="HOGENOM" id="CLU_001771_6_2_9"/>
<evidence type="ECO:0000256" key="1">
    <source>
        <dbReference type="ARBA" id="ARBA00004651"/>
    </source>
</evidence>
<evidence type="ECO:0000256" key="10">
    <source>
        <dbReference type="ARBA" id="ARBA00022967"/>
    </source>
</evidence>
<keyword evidence="17" id="KW-0378">Hydrolase</keyword>
<dbReference type="Gene3D" id="2.70.150.10">
    <property type="entry name" value="Calcium-transporting ATPase, cytoplasmic transduction domain A"/>
    <property type="match status" value="1"/>
</dbReference>
<evidence type="ECO:0000256" key="7">
    <source>
        <dbReference type="ARBA" id="ARBA00022723"/>
    </source>
</evidence>
<evidence type="ECO:0000256" key="15">
    <source>
        <dbReference type="RuleBase" id="RU362081"/>
    </source>
</evidence>
<dbReference type="GO" id="GO:0005886">
    <property type="term" value="C:plasma membrane"/>
    <property type="evidence" value="ECO:0007669"/>
    <property type="project" value="UniProtKB-SubCell"/>
</dbReference>
<keyword evidence="10" id="KW-1278">Translocase</keyword>
<dbReference type="Gene3D" id="3.40.50.1000">
    <property type="entry name" value="HAD superfamily/HAD-like"/>
    <property type="match status" value="1"/>
</dbReference>
<dbReference type="GO" id="GO:0046872">
    <property type="term" value="F:metal ion binding"/>
    <property type="evidence" value="ECO:0007669"/>
    <property type="project" value="UniProtKB-KW"/>
</dbReference>
<name>C0EHA3_9FIRM</name>
<dbReference type="InterPro" id="IPR001757">
    <property type="entry name" value="P_typ_ATPase"/>
</dbReference>
<organism evidence="17 18">
    <name type="scientific">[Clostridium] methylpentosum DSM 5476</name>
    <dbReference type="NCBI Taxonomy" id="537013"/>
    <lineage>
        <taxon>Bacteria</taxon>
        <taxon>Bacillati</taxon>
        <taxon>Bacillota</taxon>
        <taxon>Clostridia</taxon>
        <taxon>Eubacteriales</taxon>
        <taxon>Oscillospiraceae</taxon>
        <taxon>Oscillospiraceae incertae sedis</taxon>
    </lineage>
</organism>
<proteinExistence type="inferred from homology"/>
<keyword evidence="11" id="KW-1133">Transmembrane helix</keyword>
<dbReference type="Pfam" id="PF00702">
    <property type="entry name" value="Hydrolase"/>
    <property type="match status" value="1"/>
</dbReference>
<evidence type="ECO:0000256" key="14">
    <source>
        <dbReference type="ARBA" id="ARBA00049338"/>
    </source>
</evidence>
<dbReference type="InterPro" id="IPR023298">
    <property type="entry name" value="ATPase_P-typ_TM_dom_sf"/>
</dbReference>
<dbReference type="AlphaFoldDB" id="C0EHA3"/>
<dbReference type="CDD" id="cd00371">
    <property type="entry name" value="HMA"/>
    <property type="match status" value="1"/>
</dbReference>
<dbReference type="NCBIfam" id="TIGR01525">
    <property type="entry name" value="ATPase-IB_hvy"/>
    <property type="match status" value="1"/>
</dbReference>
<dbReference type="InterPro" id="IPR008250">
    <property type="entry name" value="ATPase_P-typ_transduc_dom_A_sf"/>
</dbReference>
<dbReference type="InterPro" id="IPR023299">
    <property type="entry name" value="ATPase_P-typ_cyto_dom_N"/>
</dbReference>
<evidence type="ECO:0000259" key="16">
    <source>
        <dbReference type="PROSITE" id="PS50846"/>
    </source>
</evidence>
<dbReference type="SUPFAM" id="SSF81665">
    <property type="entry name" value="Calcium ATPase, transmembrane domain M"/>
    <property type="match status" value="1"/>
</dbReference>
<reference evidence="17 18" key="1">
    <citation type="submission" date="2009-01" db="EMBL/GenBank/DDBJ databases">
        <authorList>
            <person name="Fulton L."/>
            <person name="Clifton S."/>
            <person name="Fulton B."/>
            <person name="Xu J."/>
            <person name="Minx P."/>
            <person name="Pepin K.H."/>
            <person name="Johnson M."/>
            <person name="Bhonagiri V."/>
            <person name="Nash W.E."/>
            <person name="Mardis E.R."/>
            <person name="Wilson R.K."/>
        </authorList>
    </citation>
    <scope>NUCLEOTIDE SEQUENCE [LARGE SCALE GENOMIC DNA]</scope>
    <source>
        <strain evidence="17 18">DSM 5476</strain>
    </source>
</reference>
<dbReference type="Gene3D" id="3.30.70.100">
    <property type="match status" value="1"/>
</dbReference>
<protein>
    <recommendedName>
        <fullName evidence="13">Cd(2+)-exporting ATPase</fullName>
        <ecNumber evidence="13">7.2.2.21</ecNumber>
    </recommendedName>
</protein>
<dbReference type="InterPro" id="IPR036412">
    <property type="entry name" value="HAD-like_sf"/>
</dbReference>
<dbReference type="PANTHER" id="PTHR48085">
    <property type="entry name" value="CADMIUM/ZINC-TRANSPORTING ATPASE HMA2-RELATED"/>
    <property type="match status" value="1"/>
</dbReference>
<dbReference type="SUPFAM" id="SSF55008">
    <property type="entry name" value="HMA, heavy metal-associated domain"/>
    <property type="match status" value="1"/>
</dbReference>
<dbReference type="PROSITE" id="PS01047">
    <property type="entry name" value="HMA_1"/>
    <property type="match status" value="1"/>
</dbReference>
<dbReference type="InterPro" id="IPR051014">
    <property type="entry name" value="Cation_Transport_ATPase_IB"/>
</dbReference>
<evidence type="ECO:0000256" key="2">
    <source>
        <dbReference type="ARBA" id="ARBA00006024"/>
    </source>
</evidence>
<dbReference type="InterPro" id="IPR023214">
    <property type="entry name" value="HAD_sf"/>
</dbReference>
<sequence length="725" mass="77346">MVKYKYALDGLNCANCAAKIEAQVGQMEGVHTATVDFVGKSLTIQTDQDIAAFEKKAAPLIRSIDGNVKLISASQQGQQKSKSNFHLPIFTAVASILLFVAGMITEKAFHLEVAGAICFGGAALLAGYQVFLSGFKALARFKLDENTLMTIAVIAAFCLGEFSEAAMVAILFHLGEMLEEKAVNRSRRDIEHLAEIRPDTARLISGEDHCDCEEHEQEHQHDHTHGVEHEHCDCCEHHHEEGGERVVPAEQVQIGDVISVHPYERIPLDGKILTGNSSLDSSALTGESMPLEAEPGTEVLSGMMNGQGLITVEVTNDFSNSAASRIIDMVESSAARKGHAEKLITRFAAIYTPIVIVLAVLLMAIPPLLGLGAFTTWFYRALIFLVASCPCALVISVPLGFFAGIGAQSKNGVLVKGGKYVEVLSHPDAVVFDKTGTLTSGKLSVTEIVSTGSLSQQELLQLAASAEQYSSHPAAQAVLAANTGELLPAADPNEIAGQGVVARVNDRQILCGRQPLMDRYGVETKGHKASIFIAVDGKLEGMLQLADTVKPDSTEAVRRLKELGVKRVVMLTGDNEQSAAKAAEQCGITEYHAGLLPENKVSLMEQIRKESGRTIFVGDGINDAPVLAASDCGVAMGLGTDAAIEASDVVLTVDRPSKLADAVSLSARSMRVIRFNIAFALIVKAAVLVLAATGFAPMWLAVFADVGVSILSVINATRILRFQLK</sequence>
<dbReference type="GO" id="GO:0008551">
    <property type="term" value="F:P-type cadmium transporter activity"/>
    <property type="evidence" value="ECO:0007669"/>
    <property type="project" value="UniProtKB-EC"/>
</dbReference>
<dbReference type="InterPro" id="IPR036163">
    <property type="entry name" value="HMA_dom_sf"/>
</dbReference>
<dbReference type="InterPro" id="IPR027256">
    <property type="entry name" value="P-typ_ATPase_IB"/>
</dbReference>
<dbReference type="eggNOG" id="COG2217">
    <property type="taxonomic scope" value="Bacteria"/>
</dbReference>
<comment type="catalytic activity">
    <reaction evidence="14">
        <text>Cd(2+)(in) + ATP + H2O = Cd(2+)(out) + ADP + phosphate + H(+)</text>
        <dbReference type="Rhea" id="RHEA:12132"/>
        <dbReference type="ChEBI" id="CHEBI:15377"/>
        <dbReference type="ChEBI" id="CHEBI:15378"/>
        <dbReference type="ChEBI" id="CHEBI:30616"/>
        <dbReference type="ChEBI" id="CHEBI:43474"/>
        <dbReference type="ChEBI" id="CHEBI:48775"/>
        <dbReference type="ChEBI" id="CHEBI:456216"/>
        <dbReference type="EC" id="7.2.2.21"/>
    </reaction>
</comment>
<feature type="domain" description="HMA" evidence="16">
    <location>
        <begin position="2"/>
        <end position="65"/>
    </location>
</feature>
<evidence type="ECO:0000313" key="18">
    <source>
        <dbReference type="Proteomes" id="UP000003340"/>
    </source>
</evidence>
<evidence type="ECO:0000256" key="12">
    <source>
        <dbReference type="ARBA" id="ARBA00023136"/>
    </source>
</evidence>
<comment type="similarity">
    <text evidence="2 15">Belongs to the cation transport ATPase (P-type) (TC 3.A.3) family. Type IB subfamily.</text>
</comment>
<keyword evidence="8 15" id="KW-0547">Nucleotide-binding</keyword>
<keyword evidence="7 15" id="KW-0479">Metal-binding</keyword>
<comment type="caution">
    <text evidence="17">The sequence shown here is derived from an EMBL/GenBank/DDBJ whole genome shotgun (WGS) entry which is preliminary data.</text>
</comment>
<dbReference type="GO" id="GO:0005524">
    <property type="term" value="F:ATP binding"/>
    <property type="evidence" value="ECO:0007669"/>
    <property type="project" value="UniProtKB-UniRule"/>
</dbReference>
<dbReference type="PROSITE" id="PS50846">
    <property type="entry name" value="HMA_2"/>
    <property type="match status" value="1"/>
</dbReference>
<gene>
    <name evidence="17" type="primary">cadA</name>
    <name evidence="17" type="ORF">CLOSTMETH_03303</name>
</gene>
<dbReference type="PROSITE" id="PS00154">
    <property type="entry name" value="ATPASE_E1_E2"/>
    <property type="match status" value="1"/>
</dbReference>
<dbReference type="PRINTS" id="PR00941">
    <property type="entry name" value="CDATPASE"/>
</dbReference>
<evidence type="ECO:0000256" key="13">
    <source>
        <dbReference type="ARBA" id="ARBA00039103"/>
    </source>
</evidence>
<dbReference type="EMBL" id="ACEC01000115">
    <property type="protein sequence ID" value="EEG29190.1"/>
    <property type="molecule type" value="Genomic_DNA"/>
</dbReference>
<evidence type="ECO:0000256" key="5">
    <source>
        <dbReference type="ARBA" id="ARBA00022553"/>
    </source>
</evidence>
<keyword evidence="5" id="KW-0597">Phosphoprotein</keyword>
<dbReference type="NCBIfam" id="TIGR01494">
    <property type="entry name" value="ATPase_P-type"/>
    <property type="match status" value="1"/>
</dbReference>
<dbReference type="InterPro" id="IPR059000">
    <property type="entry name" value="ATPase_P-type_domA"/>
</dbReference>
<dbReference type="STRING" id="537013.CLOSTMETH_03303"/>
<comment type="subcellular location">
    <subcellularLocation>
        <location evidence="1">Cell membrane</location>
        <topology evidence="1">Multi-pass membrane protein</topology>
    </subcellularLocation>
</comment>
<dbReference type="NCBIfam" id="TIGR01512">
    <property type="entry name" value="ATPase-IB2_Cd"/>
    <property type="match status" value="1"/>
</dbReference>
<dbReference type="InterPro" id="IPR018303">
    <property type="entry name" value="ATPase_P-typ_P_site"/>
</dbReference>
<dbReference type="Proteomes" id="UP000003340">
    <property type="component" value="Unassembled WGS sequence"/>
</dbReference>
<dbReference type="InterPro" id="IPR006121">
    <property type="entry name" value="HMA_dom"/>
</dbReference>
<keyword evidence="18" id="KW-1185">Reference proteome</keyword>
<dbReference type="GO" id="GO:0016887">
    <property type="term" value="F:ATP hydrolysis activity"/>
    <property type="evidence" value="ECO:0007669"/>
    <property type="project" value="InterPro"/>
</dbReference>
<evidence type="ECO:0000313" key="17">
    <source>
        <dbReference type="EMBL" id="EEG29190.1"/>
    </source>
</evidence>
<keyword evidence="12" id="KW-0472">Membrane</keyword>
<dbReference type="Pfam" id="PF00403">
    <property type="entry name" value="HMA"/>
    <property type="match status" value="1"/>
</dbReference>
<evidence type="ECO:0000256" key="6">
    <source>
        <dbReference type="ARBA" id="ARBA00022692"/>
    </source>
</evidence>
<evidence type="ECO:0000256" key="3">
    <source>
        <dbReference type="ARBA" id="ARBA00022475"/>
    </source>
</evidence>
<reference evidence="17 18" key="2">
    <citation type="submission" date="2009-02" db="EMBL/GenBank/DDBJ databases">
        <title>Draft genome sequence of Clostridium methylpentosum (DSM 5476).</title>
        <authorList>
            <person name="Sudarsanam P."/>
            <person name="Ley R."/>
            <person name="Guruge J."/>
            <person name="Turnbaugh P.J."/>
            <person name="Mahowald M."/>
            <person name="Liep D."/>
            <person name="Gordon J."/>
        </authorList>
    </citation>
    <scope>NUCLEOTIDE SEQUENCE [LARGE SCALE GENOMIC DNA]</scope>
    <source>
        <strain evidence="17 18">DSM 5476</strain>
    </source>
</reference>
<dbReference type="SUPFAM" id="SSF81653">
    <property type="entry name" value="Calcium ATPase, transduction domain A"/>
    <property type="match status" value="1"/>
</dbReference>
<dbReference type="SUPFAM" id="SSF56784">
    <property type="entry name" value="HAD-like"/>
    <property type="match status" value="1"/>
</dbReference>
<dbReference type="InterPro" id="IPR017969">
    <property type="entry name" value="Heavy-metal-associated_CS"/>
</dbReference>
<keyword evidence="6" id="KW-0812">Transmembrane</keyword>
<dbReference type="Pfam" id="PF00122">
    <property type="entry name" value="E1-E2_ATPase"/>
    <property type="match status" value="1"/>
</dbReference>
<keyword evidence="4" id="KW-0104">Cadmium</keyword>
<dbReference type="PANTHER" id="PTHR48085:SF5">
    <property type="entry name" value="CADMIUM_ZINC-TRANSPORTING ATPASE HMA4-RELATED"/>
    <property type="match status" value="1"/>
</dbReference>
<keyword evidence="9 15" id="KW-0067">ATP-binding</keyword>
<evidence type="ECO:0000256" key="11">
    <source>
        <dbReference type="ARBA" id="ARBA00022989"/>
    </source>
</evidence>